<accession>A0A0R2L449</accession>
<dbReference type="STRING" id="331679.IV81_GL001182"/>
<comment type="caution">
    <text evidence="1">The sequence shown here is derived from an EMBL/GenBank/DDBJ whole genome shotgun (WGS) entry which is preliminary data.</text>
</comment>
<evidence type="ECO:0000313" key="1">
    <source>
        <dbReference type="EMBL" id="KRN94550.1"/>
    </source>
</evidence>
<reference evidence="1 2" key="1">
    <citation type="journal article" date="2015" name="Genome Announc.">
        <title>Expanding the biotechnology potential of lactobacilli through comparative genomics of 213 strains and associated genera.</title>
        <authorList>
            <person name="Sun Z."/>
            <person name="Harris H.M."/>
            <person name="McCann A."/>
            <person name="Guo C."/>
            <person name="Argimon S."/>
            <person name="Zhang W."/>
            <person name="Yang X."/>
            <person name="Jeffery I.B."/>
            <person name="Cooney J.C."/>
            <person name="Kagawa T.F."/>
            <person name="Liu W."/>
            <person name="Song Y."/>
            <person name="Salvetti E."/>
            <person name="Wrobel A."/>
            <person name="Rasinkangas P."/>
            <person name="Parkhill J."/>
            <person name="Rea M.C."/>
            <person name="O'Sullivan O."/>
            <person name="Ritari J."/>
            <person name="Douillard F.P."/>
            <person name="Paul Ross R."/>
            <person name="Yang R."/>
            <person name="Briner A.E."/>
            <person name="Felis G.E."/>
            <person name="de Vos W.M."/>
            <person name="Barrangou R."/>
            <person name="Klaenhammer T.R."/>
            <person name="Caufield P.W."/>
            <person name="Cui Y."/>
            <person name="Zhang H."/>
            <person name="O'Toole P.W."/>
        </authorList>
    </citation>
    <scope>NUCLEOTIDE SEQUENCE [LARGE SCALE GENOMIC DNA]</scope>
    <source>
        <strain evidence="1 2">DSM 18001</strain>
    </source>
</reference>
<dbReference type="Proteomes" id="UP000051859">
    <property type="component" value="Unassembled WGS sequence"/>
</dbReference>
<name>A0A0R2L449_9LACO</name>
<evidence type="ECO:0000313" key="2">
    <source>
        <dbReference type="Proteomes" id="UP000051859"/>
    </source>
</evidence>
<proteinExistence type="predicted"/>
<keyword evidence="2" id="KW-1185">Reference proteome</keyword>
<dbReference type="EMBL" id="JQBX01000004">
    <property type="protein sequence ID" value="KRN94550.1"/>
    <property type="molecule type" value="Genomic_DNA"/>
</dbReference>
<evidence type="ECO:0008006" key="3">
    <source>
        <dbReference type="Google" id="ProtNLM"/>
    </source>
</evidence>
<gene>
    <name evidence="1" type="ORF">IV81_GL001182</name>
</gene>
<dbReference type="PATRIC" id="fig|331679.3.peg.1205"/>
<dbReference type="AlphaFoldDB" id="A0A0R2L449"/>
<organism evidence="1 2">
    <name type="scientific">Pediococcus stilesii</name>
    <dbReference type="NCBI Taxonomy" id="331679"/>
    <lineage>
        <taxon>Bacteria</taxon>
        <taxon>Bacillati</taxon>
        <taxon>Bacillota</taxon>
        <taxon>Bacilli</taxon>
        <taxon>Lactobacillales</taxon>
        <taxon>Lactobacillaceae</taxon>
        <taxon>Pediococcus</taxon>
    </lineage>
</organism>
<sequence>MGYQKNNLTTKNLTSVNFVHILEEYIMKKMLGVVTVSATLLILSGCGNKNSEVASLKSENSSLKTELKSFENKSSKNAAKQTDKVSTTVGSVQYSISKITSEKVTNKEDNYTNAEYNMPNVKSLPKHYYRTRIDYKLKNVGKKTFDLSYYHATVIDDNGNEFNQESNSEYGFDDNSNGIVNPGTKTSGSFYLISKEPINISHFKINISEQSDGENDVGKAGVVEFK</sequence>
<protein>
    <recommendedName>
        <fullName evidence="3">DUF4352 domain-containing protein</fullName>
    </recommendedName>
</protein>